<comment type="similarity">
    <text evidence="1">Belongs to the senescence regulator S40 family.</text>
</comment>
<proteinExistence type="inferred from homology"/>
<reference evidence="4" key="2">
    <citation type="submission" date="2025-08" db="UniProtKB">
        <authorList>
            <consortium name="RefSeq"/>
        </authorList>
    </citation>
    <scope>IDENTIFICATION</scope>
    <source>
        <tissue evidence="4">Leaf</tissue>
    </source>
</reference>
<feature type="region of interest" description="Disordered" evidence="2">
    <location>
        <begin position="196"/>
        <end position="256"/>
    </location>
</feature>
<feature type="compositionally biased region" description="Low complexity" evidence="2">
    <location>
        <begin position="136"/>
        <end position="169"/>
    </location>
</feature>
<feature type="compositionally biased region" description="Acidic residues" evidence="2">
    <location>
        <begin position="207"/>
        <end position="219"/>
    </location>
</feature>
<evidence type="ECO:0000256" key="2">
    <source>
        <dbReference type="SAM" id="MobiDB-lite"/>
    </source>
</evidence>
<dbReference type="PANTHER" id="PTHR33083">
    <property type="entry name" value="EXPRESSED PROTEIN"/>
    <property type="match status" value="1"/>
</dbReference>
<gene>
    <name evidence="4" type="primary">LOC109717811</name>
</gene>
<feature type="compositionally biased region" description="Low complexity" evidence="2">
    <location>
        <begin position="61"/>
        <end position="71"/>
    </location>
</feature>
<dbReference type="GO" id="GO:0010150">
    <property type="term" value="P:leaf senescence"/>
    <property type="evidence" value="ECO:0007669"/>
    <property type="project" value="UniProtKB-ARBA"/>
</dbReference>
<dbReference type="AlphaFoldDB" id="A0A6P5FUN3"/>
<feature type="compositionally biased region" description="Basic and acidic residues" evidence="2">
    <location>
        <begin position="225"/>
        <end position="235"/>
    </location>
</feature>
<feature type="region of interest" description="Disordered" evidence="2">
    <location>
        <begin position="1"/>
        <end position="105"/>
    </location>
</feature>
<organism evidence="3 4">
    <name type="scientific">Ananas comosus</name>
    <name type="common">Pineapple</name>
    <name type="synonym">Ananas ananas</name>
    <dbReference type="NCBI Taxonomy" id="4615"/>
    <lineage>
        <taxon>Eukaryota</taxon>
        <taxon>Viridiplantae</taxon>
        <taxon>Streptophyta</taxon>
        <taxon>Embryophyta</taxon>
        <taxon>Tracheophyta</taxon>
        <taxon>Spermatophyta</taxon>
        <taxon>Magnoliopsida</taxon>
        <taxon>Liliopsida</taxon>
        <taxon>Poales</taxon>
        <taxon>Bromeliaceae</taxon>
        <taxon>Bromelioideae</taxon>
        <taxon>Ananas</taxon>
    </lineage>
</organism>
<reference evidence="3" key="1">
    <citation type="journal article" date="2015" name="Nat. Genet.">
        <title>The pineapple genome and the evolution of CAM photosynthesis.</title>
        <authorList>
            <person name="Ming R."/>
            <person name="VanBuren R."/>
            <person name="Wai C.M."/>
            <person name="Tang H."/>
            <person name="Schatz M.C."/>
            <person name="Bowers J.E."/>
            <person name="Lyons E."/>
            <person name="Wang M.L."/>
            <person name="Chen J."/>
            <person name="Biggers E."/>
            <person name="Zhang J."/>
            <person name="Huang L."/>
            <person name="Zhang L."/>
            <person name="Miao W."/>
            <person name="Zhang J."/>
            <person name="Ye Z."/>
            <person name="Miao C."/>
            <person name="Lin Z."/>
            <person name="Wang H."/>
            <person name="Zhou H."/>
            <person name="Yim W.C."/>
            <person name="Priest H.D."/>
            <person name="Zheng C."/>
            <person name="Woodhouse M."/>
            <person name="Edger P.P."/>
            <person name="Guyot R."/>
            <person name="Guo H.B."/>
            <person name="Guo H."/>
            <person name="Zheng G."/>
            <person name="Singh R."/>
            <person name="Sharma A."/>
            <person name="Min X."/>
            <person name="Zheng Y."/>
            <person name="Lee H."/>
            <person name="Gurtowski J."/>
            <person name="Sedlazeck F.J."/>
            <person name="Harkess A."/>
            <person name="McKain M.R."/>
            <person name="Liao Z."/>
            <person name="Fang J."/>
            <person name="Liu J."/>
            <person name="Zhang X."/>
            <person name="Zhang Q."/>
            <person name="Hu W."/>
            <person name="Qin Y."/>
            <person name="Wang K."/>
            <person name="Chen L.Y."/>
            <person name="Shirley N."/>
            <person name="Lin Y.R."/>
            <person name="Liu L.Y."/>
            <person name="Hernandez A.G."/>
            <person name="Wright C.L."/>
            <person name="Bulone V."/>
            <person name="Tuskan G.A."/>
            <person name="Heath K."/>
            <person name="Zee F."/>
            <person name="Moore P.H."/>
            <person name="Sunkar R."/>
            <person name="Leebens-Mack J.H."/>
            <person name="Mockler T."/>
            <person name="Bennetzen J.L."/>
            <person name="Freeling M."/>
            <person name="Sankoff D."/>
            <person name="Paterson A.H."/>
            <person name="Zhu X."/>
            <person name="Yang X."/>
            <person name="Smith J.A."/>
            <person name="Cushman J.C."/>
            <person name="Paull R.E."/>
            <person name="Yu Q."/>
        </authorList>
    </citation>
    <scope>NUCLEOTIDE SEQUENCE [LARGE SCALE GENOMIC DNA]</scope>
    <source>
        <strain evidence="3">cv. F153</strain>
    </source>
</reference>
<evidence type="ECO:0000313" key="3">
    <source>
        <dbReference type="Proteomes" id="UP000515123"/>
    </source>
</evidence>
<dbReference type="RefSeq" id="XP_020099362.1">
    <property type="nucleotide sequence ID" value="XM_020243773.1"/>
</dbReference>
<feature type="region of interest" description="Disordered" evidence="2">
    <location>
        <begin position="136"/>
        <end position="179"/>
    </location>
</feature>
<dbReference type="Pfam" id="PF04520">
    <property type="entry name" value="Senescence_reg"/>
    <property type="match status" value="1"/>
</dbReference>
<evidence type="ECO:0000313" key="4">
    <source>
        <dbReference type="RefSeq" id="XP_020099362.1"/>
    </source>
</evidence>
<feature type="compositionally biased region" description="Pro residues" evidence="2">
    <location>
        <begin position="48"/>
        <end position="57"/>
    </location>
</feature>
<feature type="compositionally biased region" description="Low complexity" evidence="2">
    <location>
        <begin position="38"/>
        <end position="47"/>
    </location>
</feature>
<dbReference type="GeneID" id="109717811"/>
<protein>
    <submittedName>
        <fullName evidence="4">Segmentation protein Runt-like</fullName>
    </submittedName>
</protein>
<dbReference type="PANTHER" id="PTHR33083:SF115">
    <property type="entry name" value="OS01G0862600 PROTEIN"/>
    <property type="match status" value="1"/>
</dbReference>
<name>A0A6P5FUN3_ANACO</name>
<dbReference type="Proteomes" id="UP000515123">
    <property type="component" value="Linkage group 1"/>
</dbReference>
<sequence>MDRFRHHKSPGSERFIGRHPAAFRPAALPLSPDPNPNPNASFCSRLTPPAPHPSPPRPRLRFSSRSTSSFGRSRRSRSRTPGLADKSPPSRQVAPESHLAHAPPPHAYRLGILAALPEDFTRFSPKHGAAAAGASLLRPRPHLSSSSSSSASTSPTSSASSSASRMIPSIPRPRPEFNLSVPGARIHHQSAPVNVPLVNRRPASGPEELEGEDDGEDEMLPPHEIVARARTKESPLRASSMLEGAGRTLKGRDQRQVRDAIWSKMGFMD</sequence>
<dbReference type="OrthoDB" id="684536at2759"/>
<keyword evidence="3" id="KW-1185">Reference proteome</keyword>
<evidence type="ECO:0000256" key="1">
    <source>
        <dbReference type="ARBA" id="ARBA00034773"/>
    </source>
</evidence>
<accession>A0A6P5FUN3</accession>
<dbReference type="InterPro" id="IPR007608">
    <property type="entry name" value="Senescence_reg_S40"/>
</dbReference>